<dbReference type="Gene3D" id="3.20.20.140">
    <property type="entry name" value="Metal-dependent hydrolases"/>
    <property type="match status" value="1"/>
</dbReference>
<evidence type="ECO:0000313" key="2">
    <source>
        <dbReference type="Proteomes" id="UP001341840"/>
    </source>
</evidence>
<comment type="caution">
    <text evidence="1">The sequence shown here is derived from an EMBL/GenBank/DDBJ whole genome shotgun (WGS) entry which is preliminary data.</text>
</comment>
<protein>
    <recommendedName>
        <fullName evidence="3">Dihydroorotase</fullName>
    </recommendedName>
</protein>
<dbReference type="Proteomes" id="UP001341840">
    <property type="component" value="Unassembled WGS sequence"/>
</dbReference>
<dbReference type="InterPro" id="IPR004721">
    <property type="entry name" value="DHOdimr"/>
</dbReference>
<feature type="non-terminal residue" evidence="1">
    <location>
        <position position="66"/>
    </location>
</feature>
<name>A0ABU6R158_9FABA</name>
<dbReference type="EMBL" id="JASCZI010007493">
    <property type="protein sequence ID" value="MED6117659.1"/>
    <property type="molecule type" value="Genomic_DNA"/>
</dbReference>
<sequence>MHWFYIAKHFGRAIVMPNLKPPITTTAAALAYRESILKALPKDSSFTPLMTLYLTDMTSRDEIKCA</sequence>
<dbReference type="SUPFAM" id="SSF51556">
    <property type="entry name" value="Metallo-dependent hydrolases"/>
    <property type="match status" value="1"/>
</dbReference>
<dbReference type="InterPro" id="IPR032466">
    <property type="entry name" value="Metal_Hydrolase"/>
</dbReference>
<evidence type="ECO:0008006" key="3">
    <source>
        <dbReference type="Google" id="ProtNLM"/>
    </source>
</evidence>
<organism evidence="1 2">
    <name type="scientific">Stylosanthes scabra</name>
    <dbReference type="NCBI Taxonomy" id="79078"/>
    <lineage>
        <taxon>Eukaryota</taxon>
        <taxon>Viridiplantae</taxon>
        <taxon>Streptophyta</taxon>
        <taxon>Embryophyta</taxon>
        <taxon>Tracheophyta</taxon>
        <taxon>Spermatophyta</taxon>
        <taxon>Magnoliopsida</taxon>
        <taxon>eudicotyledons</taxon>
        <taxon>Gunneridae</taxon>
        <taxon>Pentapetalae</taxon>
        <taxon>rosids</taxon>
        <taxon>fabids</taxon>
        <taxon>Fabales</taxon>
        <taxon>Fabaceae</taxon>
        <taxon>Papilionoideae</taxon>
        <taxon>50 kb inversion clade</taxon>
        <taxon>dalbergioids sensu lato</taxon>
        <taxon>Dalbergieae</taxon>
        <taxon>Pterocarpus clade</taxon>
        <taxon>Stylosanthes</taxon>
    </lineage>
</organism>
<keyword evidence="2" id="KW-1185">Reference proteome</keyword>
<accession>A0ABU6R158</accession>
<gene>
    <name evidence="1" type="ORF">PIB30_111896</name>
</gene>
<evidence type="ECO:0000313" key="1">
    <source>
        <dbReference type="EMBL" id="MED6117659.1"/>
    </source>
</evidence>
<reference evidence="1 2" key="1">
    <citation type="journal article" date="2023" name="Plants (Basel)">
        <title>Bridging the Gap: Combining Genomics and Transcriptomics Approaches to Understand Stylosanthes scabra, an Orphan Legume from the Brazilian Caatinga.</title>
        <authorList>
            <person name="Ferreira-Neto J.R.C."/>
            <person name="da Silva M.D."/>
            <person name="Binneck E."/>
            <person name="de Melo N.F."/>
            <person name="da Silva R.H."/>
            <person name="de Melo A.L.T.M."/>
            <person name="Pandolfi V."/>
            <person name="Bustamante F.O."/>
            <person name="Brasileiro-Vidal A.C."/>
            <person name="Benko-Iseppon A.M."/>
        </authorList>
    </citation>
    <scope>NUCLEOTIDE SEQUENCE [LARGE SCALE GENOMIC DNA]</scope>
    <source>
        <tissue evidence="1">Leaves</tissue>
    </source>
</reference>
<dbReference type="PANTHER" id="PTHR43137:SF1">
    <property type="entry name" value="DIHYDROOROTASE"/>
    <property type="match status" value="1"/>
</dbReference>
<proteinExistence type="predicted"/>
<dbReference type="PANTHER" id="PTHR43137">
    <property type="entry name" value="DIHYDROOROTASE"/>
    <property type="match status" value="1"/>
</dbReference>